<dbReference type="eggNOG" id="ENOG502ZP7Y">
    <property type="taxonomic scope" value="Bacteria"/>
</dbReference>
<comment type="caution">
    <text evidence="2">The sequence shown here is derived from an EMBL/GenBank/DDBJ whole genome shotgun (WGS) entry which is preliminary data.</text>
</comment>
<dbReference type="RefSeq" id="WP_008164822.1">
    <property type="nucleotide sequence ID" value="NZ_AGUF01000056.1"/>
</dbReference>
<dbReference type="EMBL" id="AGUF01000056">
    <property type="protein sequence ID" value="EHK64975.1"/>
    <property type="molecule type" value="Genomic_DNA"/>
</dbReference>
<keyword evidence="1" id="KW-0732">Signal</keyword>
<keyword evidence="3" id="KW-1185">Reference proteome</keyword>
<dbReference type="AlphaFoldDB" id="H0F9Y1"/>
<proteinExistence type="predicted"/>
<dbReference type="PROSITE" id="PS51257">
    <property type="entry name" value="PROKAR_LIPOPROTEIN"/>
    <property type="match status" value="1"/>
</dbReference>
<dbReference type="Proteomes" id="UP000003113">
    <property type="component" value="Unassembled WGS sequence"/>
</dbReference>
<accession>H0F9Y1</accession>
<feature type="signal peptide" evidence="1">
    <location>
        <begin position="1"/>
        <end position="26"/>
    </location>
</feature>
<feature type="chain" id="PRO_5003533265" description="Lipoprotein" evidence="1">
    <location>
        <begin position="27"/>
        <end position="185"/>
    </location>
</feature>
<organism evidence="2 3">
    <name type="scientific">Achromobacter arsenitoxydans SY8</name>
    <dbReference type="NCBI Taxonomy" id="477184"/>
    <lineage>
        <taxon>Bacteria</taxon>
        <taxon>Pseudomonadati</taxon>
        <taxon>Pseudomonadota</taxon>
        <taxon>Betaproteobacteria</taxon>
        <taxon>Burkholderiales</taxon>
        <taxon>Alcaligenaceae</taxon>
        <taxon>Achromobacter</taxon>
    </lineage>
</organism>
<evidence type="ECO:0000313" key="3">
    <source>
        <dbReference type="Proteomes" id="UP000003113"/>
    </source>
</evidence>
<reference evidence="2 3" key="1">
    <citation type="journal article" date="2012" name="J. Bacteriol.">
        <title>Genome sequence of the highly efficient arsenite-oxidizing bacterium Achromobacter arsenitoxydans SY8.</title>
        <authorList>
            <person name="Li X."/>
            <person name="Hu Y."/>
            <person name="Gong J."/>
            <person name="Lin Y."/>
            <person name="Johnstone L."/>
            <person name="Rensing C."/>
            <person name="Wang G."/>
        </authorList>
    </citation>
    <scope>NUCLEOTIDE SEQUENCE [LARGE SCALE GENOMIC DNA]</scope>
    <source>
        <strain evidence="2 3">SY8</strain>
    </source>
</reference>
<evidence type="ECO:0008006" key="4">
    <source>
        <dbReference type="Google" id="ProtNLM"/>
    </source>
</evidence>
<evidence type="ECO:0000256" key="1">
    <source>
        <dbReference type="SAM" id="SignalP"/>
    </source>
</evidence>
<name>H0F9Y1_9BURK</name>
<dbReference type="OrthoDB" id="8819920at2"/>
<gene>
    <name evidence="2" type="ORF">KYC_17933</name>
</gene>
<sequence>MMGKQSVRSLWLINGAFVALMGCANAGPVPTAEVLTQENLSEPDTVSEWLRKHPGGLEKKEAAFSYGEGLKYKSNKDWSAAAKSFGESAIRYPSPQVLTEYVTASLRMLGEIRARRGDTTLGVDRDMDYALLQYRSVMAADSVLDTLSEREKMQVEANIACLSDYLRTRQIPAGCQPFEYYGMRP</sequence>
<protein>
    <recommendedName>
        <fullName evidence="4">Lipoprotein</fullName>
    </recommendedName>
</protein>
<evidence type="ECO:0000313" key="2">
    <source>
        <dbReference type="EMBL" id="EHK64975.1"/>
    </source>
</evidence>